<feature type="domain" description="F-box" evidence="1">
    <location>
        <begin position="2"/>
        <end position="53"/>
    </location>
</feature>
<dbReference type="InterPro" id="IPR001810">
    <property type="entry name" value="F-box_dom"/>
</dbReference>
<gene>
    <name evidence="2" type="ORF">XAT740_LOCUS29933</name>
</gene>
<dbReference type="Gene3D" id="3.80.10.10">
    <property type="entry name" value="Ribonuclease Inhibitor"/>
    <property type="match status" value="1"/>
</dbReference>
<organism evidence="2 3">
    <name type="scientific">Adineta ricciae</name>
    <name type="common">Rotifer</name>
    <dbReference type="NCBI Taxonomy" id="249248"/>
    <lineage>
        <taxon>Eukaryota</taxon>
        <taxon>Metazoa</taxon>
        <taxon>Spiralia</taxon>
        <taxon>Gnathifera</taxon>
        <taxon>Rotifera</taxon>
        <taxon>Eurotatoria</taxon>
        <taxon>Bdelloidea</taxon>
        <taxon>Adinetida</taxon>
        <taxon>Adinetidae</taxon>
        <taxon>Adineta</taxon>
    </lineage>
</organism>
<dbReference type="InterPro" id="IPR032675">
    <property type="entry name" value="LRR_dom_sf"/>
</dbReference>
<reference evidence="2" key="1">
    <citation type="submission" date="2021-02" db="EMBL/GenBank/DDBJ databases">
        <authorList>
            <person name="Nowell W R."/>
        </authorList>
    </citation>
    <scope>NUCLEOTIDE SEQUENCE</scope>
</reference>
<dbReference type="PROSITE" id="PS50181">
    <property type="entry name" value="FBOX"/>
    <property type="match status" value="1"/>
</dbReference>
<comment type="caution">
    <text evidence="2">The sequence shown here is derived from an EMBL/GenBank/DDBJ whole genome shotgun (WGS) entry which is preliminary data.</text>
</comment>
<protein>
    <recommendedName>
        <fullName evidence="1">F-box domain-containing protein</fullName>
    </recommendedName>
</protein>
<dbReference type="AlphaFoldDB" id="A0A815EZD3"/>
<dbReference type="SUPFAM" id="SSF52047">
    <property type="entry name" value="RNI-like"/>
    <property type="match status" value="1"/>
</dbReference>
<name>A0A815EZD3_ADIRI</name>
<dbReference type="Proteomes" id="UP000663828">
    <property type="component" value="Unassembled WGS sequence"/>
</dbReference>
<sequence>MSCYLNQFPIEIFHIIFEYLWAHDILYSFRNISNYIDNILSNYQYYVVNFKSIRRFHFDLVCQLRADQIISLILSDNVDTPKQSRLFQSNFSIEQFTRLRTLKCIEVDDEDDAIFPYLFSLPQLQSVEIHLKCRIPLIIAPASLRRFTIETSPKMQLDLDLQITLVQFGHLRELTLPICPCSYLQRIFYEASQLTSLKLSFIFLNPNDLTIFINIHQYSKAPPLTSLSLSLNENCGTIKRIHIEQFLTPFKYLRNLELIIPSPTESQLADACQWESFITDSLPSLGTFHFNFYVLTINSYTLNQFHRPFWVDRRWYVACDFNQSLIFSVPHFAPTSRRYSLRPVSVHQTTLPIKLYNALDDRVTQLIFDSERKKSCSHYYRNIEKLKIYGHYIQKNLLDLSKVTSFVVNSPEWSFQRIVKSIEQSMPNVNHLSLICTYPNIDSFTKLEQIRTLVLPRYGELFDDNQCFIDWSCPFPRVERLTASITSKKQIPFLIDQFKYLISGYFFALPSDMDMKKRIKLTPSWLIKHTQRLRGGKTKNFTYDIYGSCFLALSIWIDDKEKFDDNKTLVKNRKWSWGRCFT</sequence>
<evidence type="ECO:0000259" key="1">
    <source>
        <dbReference type="PROSITE" id="PS50181"/>
    </source>
</evidence>
<keyword evidence="3" id="KW-1185">Reference proteome</keyword>
<proteinExistence type="predicted"/>
<dbReference type="EMBL" id="CAJNOR010002637">
    <property type="protein sequence ID" value="CAF1321411.1"/>
    <property type="molecule type" value="Genomic_DNA"/>
</dbReference>
<evidence type="ECO:0000313" key="2">
    <source>
        <dbReference type="EMBL" id="CAF1321411.1"/>
    </source>
</evidence>
<evidence type="ECO:0000313" key="3">
    <source>
        <dbReference type="Proteomes" id="UP000663828"/>
    </source>
</evidence>
<accession>A0A815EZD3</accession>